<dbReference type="InterPro" id="IPR036597">
    <property type="entry name" value="Fido-like_dom_sf"/>
</dbReference>
<feature type="domain" description="Fido" evidence="1">
    <location>
        <begin position="131"/>
        <end position="284"/>
    </location>
</feature>
<sequence length="330" mass="36857">MHNDAALGWSIPARSPFPEEDLHFSRPAHARPAAPFRDEYLDPEPGLDPMRAGRCAFIQAIARPLDRDFLAEFLVDFTWASSLLEGSSYSVLDTAALLECGERNRSKPMDEAVLALNHQRAAEHLWSHRELSLDNLCRMHALLTDDHGLADVCDSDHFLPVEQRGRPREYQEINLHQSAYLPPFRPGTGHATSLLEQVIAVARTLHPVQAAFYLLTRVAYIQSFANGNKRTARIAANVPLLQSRLLPLSYVDVDKADYLRGMVAFYELGSTRLMERTFIRAYAKSVVRASRAADVEGRAGFDADAISEQVIGYVMTGERPSDPRAGRFIG</sequence>
<evidence type="ECO:0000259" key="1">
    <source>
        <dbReference type="PROSITE" id="PS51459"/>
    </source>
</evidence>
<dbReference type="InterPro" id="IPR003812">
    <property type="entry name" value="Fido"/>
</dbReference>
<protein>
    <recommendedName>
        <fullName evidence="1">Fido domain-containing protein</fullName>
    </recommendedName>
</protein>
<gene>
    <name evidence="2" type="ORF">CDN99_22220</name>
</gene>
<evidence type="ECO:0000313" key="2">
    <source>
        <dbReference type="EMBL" id="OWQ85259.1"/>
    </source>
</evidence>
<dbReference type="Pfam" id="PF02661">
    <property type="entry name" value="Fic"/>
    <property type="match status" value="1"/>
</dbReference>
<dbReference type="Proteomes" id="UP000197468">
    <property type="component" value="Unassembled WGS sequence"/>
</dbReference>
<comment type="caution">
    <text evidence="2">The sequence shown here is derived from an EMBL/GenBank/DDBJ whole genome shotgun (WGS) entry which is preliminary data.</text>
</comment>
<organism evidence="2 3">
    <name type="scientific">Roseateles aquatilis</name>
    <dbReference type="NCBI Taxonomy" id="431061"/>
    <lineage>
        <taxon>Bacteria</taxon>
        <taxon>Pseudomonadati</taxon>
        <taxon>Pseudomonadota</taxon>
        <taxon>Betaproteobacteria</taxon>
        <taxon>Burkholderiales</taxon>
        <taxon>Sphaerotilaceae</taxon>
        <taxon>Roseateles</taxon>
    </lineage>
</organism>
<reference evidence="2 3" key="1">
    <citation type="journal article" date="2008" name="Int. J. Syst. Evol. Microbiol.">
        <title>Description of Roseateles aquatilis sp. nov. and Roseateles terrae sp. nov., in the class Betaproteobacteria, and emended description of the genus Roseateles.</title>
        <authorList>
            <person name="Gomila M."/>
            <person name="Bowien B."/>
            <person name="Falsen E."/>
            <person name="Moore E.R."/>
            <person name="Lalucat J."/>
        </authorList>
    </citation>
    <scope>NUCLEOTIDE SEQUENCE [LARGE SCALE GENOMIC DNA]</scope>
    <source>
        <strain evidence="2 3">CCUG 48205</strain>
    </source>
</reference>
<dbReference type="OrthoDB" id="9807853at2"/>
<dbReference type="RefSeq" id="WP_088387106.1">
    <property type="nucleotide sequence ID" value="NZ_NIOF01000013.1"/>
</dbReference>
<keyword evidence="3" id="KW-1185">Reference proteome</keyword>
<proteinExistence type="predicted"/>
<dbReference type="AlphaFoldDB" id="A0A2D0AM24"/>
<accession>A0A2D0AM24</accession>
<dbReference type="EMBL" id="NIOF01000013">
    <property type="protein sequence ID" value="OWQ85259.1"/>
    <property type="molecule type" value="Genomic_DNA"/>
</dbReference>
<evidence type="ECO:0000313" key="3">
    <source>
        <dbReference type="Proteomes" id="UP000197468"/>
    </source>
</evidence>
<dbReference type="SUPFAM" id="SSF140931">
    <property type="entry name" value="Fic-like"/>
    <property type="match status" value="1"/>
</dbReference>
<dbReference type="Gene3D" id="1.10.3290.10">
    <property type="entry name" value="Fido-like domain"/>
    <property type="match status" value="1"/>
</dbReference>
<dbReference type="PROSITE" id="PS51459">
    <property type="entry name" value="FIDO"/>
    <property type="match status" value="1"/>
</dbReference>
<name>A0A2D0AM24_9BURK</name>